<dbReference type="CDD" id="cd21112">
    <property type="entry name" value="alphaLP-like"/>
    <property type="match status" value="1"/>
</dbReference>
<protein>
    <recommendedName>
        <fullName evidence="3">Peptidase S1 domain-containing protein</fullName>
    </recommendedName>
</protein>
<dbReference type="InterPro" id="IPR009003">
    <property type="entry name" value="Peptidase_S1_PA"/>
</dbReference>
<evidence type="ECO:0000313" key="2">
    <source>
        <dbReference type="Proteomes" id="UP000266861"/>
    </source>
</evidence>
<reference evidence="1 2" key="1">
    <citation type="submission" date="2018-08" db="EMBL/GenBank/DDBJ databases">
        <title>Genome and evolution of the arbuscular mycorrhizal fungus Diversispora epigaea (formerly Glomus versiforme) and its bacterial endosymbionts.</title>
        <authorList>
            <person name="Sun X."/>
            <person name="Fei Z."/>
            <person name="Harrison M."/>
        </authorList>
    </citation>
    <scope>NUCLEOTIDE SEQUENCE [LARGE SCALE GENOMIC DNA]</scope>
    <source>
        <strain evidence="1 2">IT104</strain>
    </source>
</reference>
<dbReference type="SUPFAM" id="SSF50494">
    <property type="entry name" value="Trypsin-like serine proteases"/>
    <property type="match status" value="1"/>
</dbReference>
<dbReference type="Gene3D" id="2.40.10.10">
    <property type="entry name" value="Trypsin-like serine proteases"/>
    <property type="match status" value="2"/>
</dbReference>
<dbReference type="EMBL" id="PQFF01000197">
    <property type="protein sequence ID" value="RHZ75586.1"/>
    <property type="molecule type" value="Genomic_DNA"/>
</dbReference>
<sequence>MIGQHKHYKMVPHCSTTTKNSHLRSRAIAPLCGGDGIKNLNSNIVCSLGFWCKTSSGDNVFTTAGHCLIGTEGPWYHKPWSLAGSPNYGDFIGYKINAVNQPDDFGYISIAGTNVLPTYFIQNSDDTAFPFLKIKGNTDSGVGALVCRSGISSHVACGYIVLTGQTIRDGQTGETVSNVNVISITDADAAPQQGDSGGAYFEFKSEGNDVNAVGTHIGSSCLQYPGSPACAPMNVALMQPLSHTLALYNLRLIVAPQ</sequence>
<keyword evidence="2" id="KW-1185">Reference proteome</keyword>
<proteinExistence type="predicted"/>
<evidence type="ECO:0008006" key="3">
    <source>
        <dbReference type="Google" id="ProtNLM"/>
    </source>
</evidence>
<gene>
    <name evidence="1" type="ORF">Glove_212g201</name>
</gene>
<comment type="caution">
    <text evidence="1">The sequence shown here is derived from an EMBL/GenBank/DDBJ whole genome shotgun (WGS) entry which is preliminary data.</text>
</comment>
<dbReference type="InterPro" id="IPR043504">
    <property type="entry name" value="Peptidase_S1_PA_chymotrypsin"/>
</dbReference>
<organism evidence="1 2">
    <name type="scientific">Diversispora epigaea</name>
    <dbReference type="NCBI Taxonomy" id="1348612"/>
    <lineage>
        <taxon>Eukaryota</taxon>
        <taxon>Fungi</taxon>
        <taxon>Fungi incertae sedis</taxon>
        <taxon>Mucoromycota</taxon>
        <taxon>Glomeromycotina</taxon>
        <taxon>Glomeromycetes</taxon>
        <taxon>Diversisporales</taxon>
        <taxon>Diversisporaceae</taxon>
        <taxon>Diversispora</taxon>
    </lineage>
</organism>
<accession>A0A397IPD0</accession>
<dbReference type="AlphaFoldDB" id="A0A397IPD0"/>
<name>A0A397IPD0_9GLOM</name>
<dbReference type="OrthoDB" id="3762657at2759"/>
<evidence type="ECO:0000313" key="1">
    <source>
        <dbReference type="EMBL" id="RHZ75586.1"/>
    </source>
</evidence>
<dbReference type="Proteomes" id="UP000266861">
    <property type="component" value="Unassembled WGS sequence"/>
</dbReference>